<protein>
    <submittedName>
        <fullName evidence="1">Uncharacterized protein</fullName>
    </submittedName>
</protein>
<dbReference type="AlphaFoldDB" id="A0A4V2YUC5"/>
<organism evidence="1 2">
    <name type="scientific">Flavobacterium caseinilyticum</name>
    <dbReference type="NCBI Taxonomy" id="2541732"/>
    <lineage>
        <taxon>Bacteria</taxon>
        <taxon>Pseudomonadati</taxon>
        <taxon>Bacteroidota</taxon>
        <taxon>Flavobacteriia</taxon>
        <taxon>Flavobacteriales</taxon>
        <taxon>Flavobacteriaceae</taxon>
        <taxon>Flavobacterium</taxon>
    </lineage>
</organism>
<sequence>MKLSKSERIFLDFITEEMDDNNFIANSAQVRDKFNSLLTKIGQDIYSDTTIHRCFANLAKSHLISKTKGRGLYQVSPVFFFRGSEEQRAKVLRNILEAINKEPINKLRRKLLTGIKPSSFQVPEPD</sequence>
<proteinExistence type="predicted"/>
<dbReference type="OrthoDB" id="10005213at2"/>
<dbReference type="EMBL" id="SMFM01000002">
    <property type="protein sequence ID" value="TDD77147.1"/>
    <property type="molecule type" value="Genomic_DNA"/>
</dbReference>
<keyword evidence="2" id="KW-1185">Reference proteome</keyword>
<reference evidence="1 2" key="1">
    <citation type="submission" date="2019-03" db="EMBL/GenBank/DDBJ databases">
        <title>Flavobacterium AT-3-2 sp. nov., isolated from arctic soil.</title>
        <authorList>
            <person name="Chaudhary D.K."/>
        </authorList>
    </citation>
    <scope>NUCLEOTIDE SEQUENCE [LARGE SCALE GENOMIC DNA]</scope>
    <source>
        <strain evidence="1 2">AT-3-2</strain>
    </source>
</reference>
<comment type="caution">
    <text evidence="1">The sequence shown here is derived from an EMBL/GenBank/DDBJ whole genome shotgun (WGS) entry which is preliminary data.</text>
</comment>
<name>A0A4V2YUC5_9FLAO</name>
<evidence type="ECO:0000313" key="2">
    <source>
        <dbReference type="Proteomes" id="UP000295278"/>
    </source>
</evidence>
<evidence type="ECO:0000313" key="1">
    <source>
        <dbReference type="EMBL" id="TDD77147.1"/>
    </source>
</evidence>
<dbReference type="Proteomes" id="UP000295278">
    <property type="component" value="Unassembled WGS sequence"/>
</dbReference>
<accession>A0A4V2YUC5</accession>
<gene>
    <name evidence="1" type="ORF">E0F89_05985</name>
</gene>